<dbReference type="Pfam" id="PF00043">
    <property type="entry name" value="GST_C"/>
    <property type="match status" value="1"/>
</dbReference>
<keyword evidence="3" id="KW-1185">Reference proteome</keyword>
<dbReference type="CDD" id="cd03057">
    <property type="entry name" value="GST_N_Beta"/>
    <property type="match status" value="1"/>
</dbReference>
<feature type="domain" description="GST N-terminal" evidence="1">
    <location>
        <begin position="1"/>
        <end position="80"/>
    </location>
</feature>
<comment type="caution">
    <text evidence="2">The sequence shown here is derived from an EMBL/GenBank/DDBJ whole genome shotgun (WGS) entry which is preliminary data.</text>
</comment>
<dbReference type="PROSITE" id="PS50404">
    <property type="entry name" value="GST_NTER"/>
    <property type="match status" value="1"/>
</dbReference>
<dbReference type="SUPFAM" id="SSF52833">
    <property type="entry name" value="Thioredoxin-like"/>
    <property type="match status" value="1"/>
</dbReference>
<reference evidence="3" key="1">
    <citation type="submission" date="2023-07" db="EMBL/GenBank/DDBJ databases">
        <title>Thauera sp. CAU 1555 isolated from sand of Yaerae Beach.</title>
        <authorList>
            <person name="Kim W."/>
        </authorList>
    </citation>
    <scope>NUCLEOTIDE SEQUENCE [LARGE SCALE GENOMIC DNA]</scope>
    <source>
        <strain evidence="3">CAU 1555</strain>
    </source>
</reference>
<evidence type="ECO:0000259" key="1">
    <source>
        <dbReference type="PROSITE" id="PS50404"/>
    </source>
</evidence>
<dbReference type="Gene3D" id="3.40.30.10">
    <property type="entry name" value="Glutaredoxin"/>
    <property type="match status" value="1"/>
</dbReference>
<dbReference type="Pfam" id="PF13409">
    <property type="entry name" value="GST_N_2"/>
    <property type="match status" value="1"/>
</dbReference>
<dbReference type="PANTHER" id="PTHR44051">
    <property type="entry name" value="GLUTATHIONE S-TRANSFERASE-RELATED"/>
    <property type="match status" value="1"/>
</dbReference>
<dbReference type="PANTHER" id="PTHR44051:SF8">
    <property type="entry name" value="GLUTATHIONE S-TRANSFERASE GSTA"/>
    <property type="match status" value="1"/>
</dbReference>
<dbReference type="InterPro" id="IPR036249">
    <property type="entry name" value="Thioredoxin-like_sf"/>
</dbReference>
<dbReference type="InterPro" id="IPR036282">
    <property type="entry name" value="Glutathione-S-Trfase_C_sf"/>
</dbReference>
<dbReference type="SUPFAM" id="SSF47616">
    <property type="entry name" value="GST C-terminal domain-like"/>
    <property type="match status" value="1"/>
</dbReference>
<sequence length="209" mass="23893">MKLYMTPGSCSTGIHILLEELEQVFEVYLVNLLAGDNRRPEYLAMNPNGTIPTLVTPDGSPLTDWQSIAWWLGKRFAKGKFLPGNEGDRELCQWVMDMAGKKIHGDGFPRIFVTDAYTRDEGRKSMIHRQGEKIVQVGFEEVPPKLEGRKYVLGEQPCIADFALFYVEFWADRTGIALPQPLHAHYQRMLRRPAVRQVLSEEGYGSMFR</sequence>
<dbReference type="Gene3D" id="1.20.1050.10">
    <property type="match status" value="1"/>
</dbReference>
<dbReference type="Proteomes" id="UP000603602">
    <property type="component" value="Unassembled WGS sequence"/>
</dbReference>
<dbReference type="SFLD" id="SFLDS00019">
    <property type="entry name" value="Glutathione_Transferase_(cytos"/>
    <property type="match status" value="1"/>
</dbReference>
<evidence type="ECO:0000313" key="2">
    <source>
        <dbReference type="EMBL" id="MBD8504717.1"/>
    </source>
</evidence>
<gene>
    <name evidence="2" type="ORF">IFO67_17635</name>
</gene>
<dbReference type="EMBL" id="JACYTO010000003">
    <property type="protein sequence ID" value="MBD8504717.1"/>
    <property type="molecule type" value="Genomic_DNA"/>
</dbReference>
<protein>
    <submittedName>
        <fullName evidence="2">Glutathione S-transferase family protein</fullName>
    </submittedName>
</protein>
<name>A0ABR9BEQ2_9RHOO</name>
<dbReference type="SFLD" id="SFLDG00358">
    <property type="entry name" value="Main_(cytGST)"/>
    <property type="match status" value="1"/>
</dbReference>
<organism evidence="2 3">
    <name type="scientific">Thauera sedimentorum</name>
    <dbReference type="NCBI Taxonomy" id="2767595"/>
    <lineage>
        <taxon>Bacteria</taxon>
        <taxon>Pseudomonadati</taxon>
        <taxon>Pseudomonadota</taxon>
        <taxon>Betaproteobacteria</taxon>
        <taxon>Rhodocyclales</taxon>
        <taxon>Zoogloeaceae</taxon>
        <taxon>Thauera</taxon>
    </lineage>
</organism>
<proteinExistence type="predicted"/>
<accession>A0ABR9BEQ2</accession>
<dbReference type="InterPro" id="IPR004046">
    <property type="entry name" value="GST_C"/>
</dbReference>
<dbReference type="InterPro" id="IPR004045">
    <property type="entry name" value="Glutathione_S-Trfase_N"/>
</dbReference>
<evidence type="ECO:0000313" key="3">
    <source>
        <dbReference type="Proteomes" id="UP000603602"/>
    </source>
</evidence>
<dbReference type="InterPro" id="IPR040079">
    <property type="entry name" value="Glutathione_S-Trfase"/>
</dbReference>